<dbReference type="InterPro" id="IPR027417">
    <property type="entry name" value="P-loop_NTPase"/>
</dbReference>
<evidence type="ECO:0000259" key="1">
    <source>
        <dbReference type="Pfam" id="PF07238"/>
    </source>
</evidence>
<evidence type="ECO:0000313" key="2">
    <source>
        <dbReference type="EMBL" id="EEF26280.1"/>
    </source>
</evidence>
<gene>
    <name evidence="2" type="ORF">RCOM_1872490</name>
</gene>
<dbReference type="EMBL" id="EQ977707">
    <property type="protein sequence ID" value="EEF26280.1"/>
    <property type="molecule type" value="Genomic_DNA"/>
</dbReference>
<dbReference type="SUPFAM" id="SSF52540">
    <property type="entry name" value="P-loop containing nucleoside triphosphate hydrolases"/>
    <property type="match status" value="1"/>
</dbReference>
<dbReference type="Gene3D" id="2.40.10.220">
    <property type="entry name" value="predicted glycosyltransferase like domains"/>
    <property type="match status" value="1"/>
</dbReference>
<dbReference type="Pfam" id="PF13177">
    <property type="entry name" value="DNA_pol3_delta2"/>
    <property type="match status" value="1"/>
</dbReference>
<dbReference type="GO" id="GO:0035438">
    <property type="term" value="F:cyclic-di-GMP binding"/>
    <property type="evidence" value="ECO:0007669"/>
    <property type="project" value="InterPro"/>
</dbReference>
<dbReference type="InterPro" id="IPR009875">
    <property type="entry name" value="PilZ_domain"/>
</dbReference>
<protein>
    <recommendedName>
        <fullName evidence="1">PilZ domain-containing protein</fullName>
    </recommendedName>
</protein>
<dbReference type="Pfam" id="PF07238">
    <property type="entry name" value="PilZ"/>
    <property type="match status" value="1"/>
</dbReference>
<dbReference type="AlphaFoldDB" id="B9TCY3"/>
<dbReference type="Proteomes" id="UP000008311">
    <property type="component" value="Unassembled WGS sequence"/>
</dbReference>
<dbReference type="STRING" id="3988.B9TCY3"/>
<organism evidence="2 3">
    <name type="scientific">Ricinus communis</name>
    <name type="common">Castor bean</name>
    <dbReference type="NCBI Taxonomy" id="3988"/>
    <lineage>
        <taxon>Eukaryota</taxon>
        <taxon>Viridiplantae</taxon>
        <taxon>Streptophyta</taxon>
        <taxon>Embryophyta</taxon>
        <taxon>Tracheophyta</taxon>
        <taxon>Spermatophyta</taxon>
        <taxon>Magnoliopsida</taxon>
        <taxon>eudicotyledons</taxon>
        <taxon>Gunneridae</taxon>
        <taxon>Pentapetalae</taxon>
        <taxon>rosids</taxon>
        <taxon>fabids</taxon>
        <taxon>Malpighiales</taxon>
        <taxon>Euphorbiaceae</taxon>
        <taxon>Acalyphoideae</taxon>
        <taxon>Acalypheae</taxon>
        <taxon>Ricinus</taxon>
    </lineage>
</organism>
<keyword evidence="3" id="KW-1185">Reference proteome</keyword>
<proteinExistence type="predicted"/>
<reference evidence="3" key="1">
    <citation type="journal article" date="2010" name="Nat. Biotechnol.">
        <title>Draft genome sequence of the oilseed species Ricinus communis.</title>
        <authorList>
            <person name="Chan A.P."/>
            <person name="Crabtree J."/>
            <person name="Zhao Q."/>
            <person name="Lorenzi H."/>
            <person name="Orvis J."/>
            <person name="Puiu D."/>
            <person name="Melake-Berhan A."/>
            <person name="Jones K.M."/>
            <person name="Redman J."/>
            <person name="Chen G."/>
            <person name="Cahoon E.B."/>
            <person name="Gedil M."/>
            <person name="Stanke M."/>
            <person name="Haas B.J."/>
            <person name="Wortman J.R."/>
            <person name="Fraser-Liggett C.M."/>
            <person name="Ravel J."/>
            <person name="Rabinowicz P.D."/>
        </authorList>
    </citation>
    <scope>NUCLEOTIDE SEQUENCE [LARGE SCALE GENOMIC DNA]</scope>
    <source>
        <strain evidence="3">cv. Hale</strain>
    </source>
</reference>
<accession>B9TCY3</accession>
<feature type="domain" description="PilZ" evidence="1">
    <location>
        <begin position="180"/>
        <end position="260"/>
    </location>
</feature>
<dbReference type="InParanoid" id="B9TCY3"/>
<name>B9TCY3_RICCO</name>
<sequence length="282" mass="31088">MNVAASNALLKLLEEPPQRTQFLLVSHQRQALLPTILSRCMQVEMPVPSREQGLQWLQTQSVANPEWVWHYSGGAPTTIQKDEFDWHAWYQQFRPHLAGGASIDVAAAVPVLIKQGMEQAIQVLQKWLLDVWLSSHQQPLRYHPSEAVPLQVLAGKYSGAWAMTDTLPPAAAKPGVLSLAIREKAALFAAYMPFVKGGGLFIPTSKPFKMGEEIFMLLTLLNDPNKLKVVGKVIWITPQAANNKPQGIGIQFTDKDGGAEAKKRIETILGAALKSSRPSNTI</sequence>
<dbReference type="Gene3D" id="3.40.50.300">
    <property type="entry name" value="P-loop containing nucleotide triphosphate hydrolases"/>
    <property type="match status" value="1"/>
</dbReference>
<evidence type="ECO:0000313" key="3">
    <source>
        <dbReference type="Proteomes" id="UP000008311"/>
    </source>
</evidence>